<dbReference type="PROSITE" id="PS51782">
    <property type="entry name" value="LYSM"/>
    <property type="match status" value="1"/>
</dbReference>
<comment type="caution">
    <text evidence="5">The sequence shown here is derived from an EMBL/GenBank/DDBJ whole genome shotgun (WGS) entry which is preliminary data.</text>
</comment>
<feature type="compositionally biased region" description="Basic and acidic residues" evidence="1">
    <location>
        <begin position="95"/>
        <end position="111"/>
    </location>
</feature>
<feature type="non-terminal residue" evidence="5">
    <location>
        <position position="1"/>
    </location>
</feature>
<dbReference type="PROSITE" id="PS51724">
    <property type="entry name" value="SPOR"/>
    <property type="match status" value="1"/>
</dbReference>
<evidence type="ECO:0000259" key="3">
    <source>
        <dbReference type="PROSITE" id="PS51724"/>
    </source>
</evidence>
<sequence length="267" mass="30268">LEPYESEELKRGYATRYWKWAALLGFLIAIAAVGITQTGQNLLGQVFGLKQASYQSPLDKPKPEQVPVERDGDLEKEDSVDENQVPEQTPIGVQAEHREDRATEMVKQEGPKEREVLPYEKEMEPSKSVIVKKGDTLIQLAAAIYGRADDAILKQVQQYNPELRDINKISIGQELRFPPLALTDRGLTFTVHIASFKHFELAQNLFQELLGEGYEAYIMPVYDTEKGKFFRVTLGNFKGRKEAENYAAVILKKGISDFAKTMELETR</sequence>
<evidence type="ECO:0000259" key="4">
    <source>
        <dbReference type="PROSITE" id="PS51782"/>
    </source>
</evidence>
<dbReference type="InterPro" id="IPR018392">
    <property type="entry name" value="LysM"/>
</dbReference>
<feature type="compositionally biased region" description="Basic and acidic residues" evidence="1">
    <location>
        <begin position="59"/>
        <end position="73"/>
    </location>
</feature>
<evidence type="ECO:0008006" key="6">
    <source>
        <dbReference type="Google" id="ProtNLM"/>
    </source>
</evidence>
<protein>
    <recommendedName>
        <fullName evidence="6">LysM domain-containing protein</fullName>
    </recommendedName>
</protein>
<name>X1FB54_9ZZZZ</name>
<dbReference type="Pfam" id="PF01476">
    <property type="entry name" value="LysM"/>
    <property type="match status" value="1"/>
</dbReference>
<dbReference type="AlphaFoldDB" id="X1FB54"/>
<dbReference type="SUPFAM" id="SSF110997">
    <property type="entry name" value="Sporulation related repeat"/>
    <property type="match status" value="1"/>
</dbReference>
<dbReference type="GO" id="GO:0042834">
    <property type="term" value="F:peptidoglycan binding"/>
    <property type="evidence" value="ECO:0007669"/>
    <property type="project" value="InterPro"/>
</dbReference>
<dbReference type="SMART" id="SM00257">
    <property type="entry name" value="LysM"/>
    <property type="match status" value="1"/>
</dbReference>
<dbReference type="Gene3D" id="3.30.70.1070">
    <property type="entry name" value="Sporulation related repeat"/>
    <property type="match status" value="1"/>
</dbReference>
<reference evidence="5" key="1">
    <citation type="journal article" date="2014" name="Front. Microbiol.">
        <title>High frequency of phylogenetically diverse reductive dehalogenase-homologous genes in deep subseafloor sedimentary metagenomes.</title>
        <authorList>
            <person name="Kawai M."/>
            <person name="Futagami T."/>
            <person name="Toyoda A."/>
            <person name="Takaki Y."/>
            <person name="Nishi S."/>
            <person name="Hori S."/>
            <person name="Arai W."/>
            <person name="Tsubouchi T."/>
            <person name="Morono Y."/>
            <person name="Uchiyama I."/>
            <person name="Ito T."/>
            <person name="Fujiyama A."/>
            <person name="Inagaki F."/>
            <person name="Takami H."/>
        </authorList>
    </citation>
    <scope>NUCLEOTIDE SEQUENCE</scope>
    <source>
        <strain evidence="5">Expedition CK06-06</strain>
    </source>
</reference>
<evidence type="ECO:0000256" key="2">
    <source>
        <dbReference type="SAM" id="Phobius"/>
    </source>
</evidence>
<gene>
    <name evidence="5" type="ORF">S03H2_16729</name>
</gene>
<evidence type="ECO:0000256" key="1">
    <source>
        <dbReference type="SAM" id="MobiDB-lite"/>
    </source>
</evidence>
<dbReference type="Pfam" id="PF05036">
    <property type="entry name" value="SPOR"/>
    <property type="match status" value="1"/>
</dbReference>
<evidence type="ECO:0000313" key="5">
    <source>
        <dbReference type="EMBL" id="GAH42876.1"/>
    </source>
</evidence>
<feature type="transmembrane region" description="Helical" evidence="2">
    <location>
        <begin position="17"/>
        <end position="35"/>
    </location>
</feature>
<feature type="region of interest" description="Disordered" evidence="1">
    <location>
        <begin position="56"/>
        <end position="111"/>
    </location>
</feature>
<proteinExistence type="predicted"/>
<organism evidence="5">
    <name type="scientific">marine sediment metagenome</name>
    <dbReference type="NCBI Taxonomy" id="412755"/>
    <lineage>
        <taxon>unclassified sequences</taxon>
        <taxon>metagenomes</taxon>
        <taxon>ecological metagenomes</taxon>
    </lineage>
</organism>
<dbReference type="InterPro" id="IPR036779">
    <property type="entry name" value="LysM_dom_sf"/>
</dbReference>
<feature type="domain" description="SPOR" evidence="3">
    <location>
        <begin position="183"/>
        <end position="263"/>
    </location>
</feature>
<keyword evidence="2" id="KW-0812">Transmembrane</keyword>
<feature type="domain" description="LysM" evidence="4">
    <location>
        <begin position="127"/>
        <end position="177"/>
    </location>
</feature>
<dbReference type="Gene3D" id="3.10.350.10">
    <property type="entry name" value="LysM domain"/>
    <property type="match status" value="1"/>
</dbReference>
<accession>X1FB54</accession>
<keyword evidence="2" id="KW-1133">Transmembrane helix</keyword>
<keyword evidence="2" id="KW-0472">Membrane</keyword>
<dbReference type="InterPro" id="IPR036680">
    <property type="entry name" value="SPOR-like_sf"/>
</dbReference>
<dbReference type="InterPro" id="IPR007730">
    <property type="entry name" value="SPOR-like_dom"/>
</dbReference>
<dbReference type="EMBL" id="BARU01008568">
    <property type="protein sequence ID" value="GAH42876.1"/>
    <property type="molecule type" value="Genomic_DNA"/>
</dbReference>